<gene>
    <name evidence="2" type="ORF">HD556DRAFT_1431948</name>
</gene>
<proteinExistence type="predicted"/>
<feature type="compositionally biased region" description="Polar residues" evidence="1">
    <location>
        <begin position="81"/>
        <end position="99"/>
    </location>
</feature>
<organism evidence="2 3">
    <name type="scientific">Suillus plorans</name>
    <dbReference type="NCBI Taxonomy" id="116603"/>
    <lineage>
        <taxon>Eukaryota</taxon>
        <taxon>Fungi</taxon>
        <taxon>Dikarya</taxon>
        <taxon>Basidiomycota</taxon>
        <taxon>Agaricomycotina</taxon>
        <taxon>Agaricomycetes</taxon>
        <taxon>Agaricomycetidae</taxon>
        <taxon>Boletales</taxon>
        <taxon>Suillineae</taxon>
        <taxon>Suillaceae</taxon>
        <taxon>Suillus</taxon>
    </lineage>
</organism>
<sequence>MRANGNLRAHNIHNLGRPQPTLPCLVTGCIRRFYNRSGRTTHMQSQHPLASEEPDIPSSHHSSSESSSRRSQSSRPGTGHAATSSARMHSRSPTQTSAGDEQLEAPGSRDDQMEFDLPEPDGRGYGFHDDAANEAGMNSSDQRPSSGAGSIGQASRDGSVPLQVPGVTRTYHPNINGRICDEHGDDIPPNTPPPPRPSNRGPDNWTPYANRVEFEVADFLYRRNQMSGGDIDFIFNLWAASLAAHGETPPFANHVEMYNVIDSTPLGDVAWQSFSSEYNGALPEGDIPTWMTSEYDVWFRDPRILVHNILSNPDFEGEFDYAPLQEYDTSNGAHRFQDFMSAIFHPFSNFLISHNSQDLIAEDPNTIGSMFVPIILGSDKTTVSVATGHNQYWPVYMSIGNIRNNVRRAHRNGVVLLGFLAIPTTDKESAKDAHFRKFRRQLLHSSLAKMLESLKPGMTTPEVVRSPDGHFRRAVYGLGPYIADYPEQALLACIVQNWCPKCTAPADGLDNGTYGRRSRDHTEVLVEEFELGVLWDEYGLVGDIVPFTNYFPRADIHELLSPDILHQLIKGAFKDHIVTWVHKYIKARYSENEANIILDDIDHRIALAPSFAGLRRFPEGRGFKQWTGDDSKALMKVYIPAIEGHVPPEMVLTLQALIDFVYIARRNIIDSNSLNALDDALERFHRHREIFETSGVRPNGFNLPRQHSLIHYHKMIRSFGAPNGLCSSITESKHIKAVKEPWRRSSRFEALNQMLLTNQRLDKLAASRIDFASRGMLTGTCLSYILDKLGLNAPVHNAEAIQVRLEDEPIDIPHLGRNNHVNADLEADADQDAELEGDAVAGPTVIAHVDLAKKSAKRIYADLLADQIGEPELTTHIQQFLHDQLHCSDSNSEASESGAGSSSALPELHEKITLYTSAIATFFAPSDVSGIGGMRYERIRAVDTWRNGPGRYDCVFISTDPTVEVRLFFSFKHNGVHYPCAFVHWFKHVHDSPDENTGMWVVEPETREDGTRFASVIHLDCIFRAAHLMPVFGHEFVPTYLSYTQTLDAFRTYYVNKYIDHQAFEIAW</sequence>
<feature type="compositionally biased region" description="Polar residues" evidence="1">
    <location>
        <begin position="39"/>
        <end position="48"/>
    </location>
</feature>
<dbReference type="EMBL" id="JABBWE010000025">
    <property type="protein sequence ID" value="KAG1794685.1"/>
    <property type="molecule type" value="Genomic_DNA"/>
</dbReference>
<dbReference type="Proteomes" id="UP000719766">
    <property type="component" value="Unassembled WGS sequence"/>
</dbReference>
<dbReference type="Pfam" id="PF18759">
    <property type="entry name" value="Plavaka"/>
    <property type="match status" value="1"/>
</dbReference>
<comment type="caution">
    <text evidence="2">The sequence shown here is derived from an EMBL/GenBank/DDBJ whole genome shotgun (WGS) entry which is preliminary data.</text>
</comment>
<keyword evidence="3" id="KW-1185">Reference proteome</keyword>
<feature type="region of interest" description="Disordered" evidence="1">
    <location>
        <begin position="1"/>
        <end position="22"/>
    </location>
</feature>
<evidence type="ECO:0000313" key="3">
    <source>
        <dbReference type="Proteomes" id="UP000719766"/>
    </source>
</evidence>
<evidence type="ECO:0000256" key="1">
    <source>
        <dbReference type="SAM" id="MobiDB-lite"/>
    </source>
</evidence>
<dbReference type="GeneID" id="64598835"/>
<dbReference type="PROSITE" id="PS51257">
    <property type="entry name" value="PROKAR_LIPOPROTEIN"/>
    <property type="match status" value="1"/>
</dbReference>
<protein>
    <recommendedName>
        <fullName evidence="4">C2H2-type domain-containing protein</fullName>
    </recommendedName>
</protein>
<evidence type="ECO:0000313" key="2">
    <source>
        <dbReference type="EMBL" id="KAG1794685.1"/>
    </source>
</evidence>
<evidence type="ECO:0008006" key="4">
    <source>
        <dbReference type="Google" id="ProtNLM"/>
    </source>
</evidence>
<dbReference type="OrthoDB" id="3199698at2759"/>
<accession>A0A9P7ASD0</accession>
<dbReference type="RefSeq" id="XP_041160796.1">
    <property type="nucleotide sequence ID" value="XM_041305071.1"/>
</dbReference>
<dbReference type="InterPro" id="IPR041078">
    <property type="entry name" value="Plavaka"/>
</dbReference>
<feature type="compositionally biased region" description="Basic and acidic residues" evidence="1">
    <location>
        <begin position="120"/>
        <end position="131"/>
    </location>
</feature>
<feature type="compositionally biased region" description="Low complexity" evidence="1">
    <location>
        <begin position="56"/>
        <end position="76"/>
    </location>
</feature>
<feature type="compositionally biased region" description="Polar residues" evidence="1">
    <location>
        <begin position="136"/>
        <end position="148"/>
    </location>
</feature>
<name>A0A9P7ASD0_9AGAM</name>
<reference evidence="2" key="1">
    <citation type="journal article" date="2020" name="New Phytol.">
        <title>Comparative genomics reveals dynamic genome evolution in host specialist ectomycorrhizal fungi.</title>
        <authorList>
            <person name="Lofgren L.A."/>
            <person name="Nguyen N.H."/>
            <person name="Vilgalys R."/>
            <person name="Ruytinx J."/>
            <person name="Liao H.L."/>
            <person name="Branco S."/>
            <person name="Kuo A."/>
            <person name="LaButti K."/>
            <person name="Lipzen A."/>
            <person name="Andreopoulos W."/>
            <person name="Pangilinan J."/>
            <person name="Riley R."/>
            <person name="Hundley H."/>
            <person name="Na H."/>
            <person name="Barry K."/>
            <person name="Grigoriev I.V."/>
            <person name="Stajich J.E."/>
            <person name="Kennedy P.G."/>
        </authorList>
    </citation>
    <scope>NUCLEOTIDE SEQUENCE</scope>
    <source>
        <strain evidence="2">S12</strain>
    </source>
</reference>
<feature type="region of interest" description="Disordered" evidence="1">
    <location>
        <begin position="39"/>
        <end position="207"/>
    </location>
</feature>
<dbReference type="AlphaFoldDB" id="A0A9P7ASD0"/>